<dbReference type="AlphaFoldDB" id="A0ABD1ZQZ9"/>
<protein>
    <recommendedName>
        <fullName evidence="1">DUF4042 domain-containing protein</fullName>
    </recommendedName>
</protein>
<reference evidence="2 3" key="1">
    <citation type="submission" date="2024-09" db="EMBL/GenBank/DDBJ databases">
        <title>Chromosome-scale assembly of Riccia fluitans.</title>
        <authorList>
            <person name="Paukszto L."/>
            <person name="Sawicki J."/>
            <person name="Karawczyk K."/>
            <person name="Piernik-Szablinska J."/>
            <person name="Szczecinska M."/>
            <person name="Mazdziarz M."/>
        </authorList>
    </citation>
    <scope>NUCLEOTIDE SEQUENCE [LARGE SCALE GENOMIC DNA]</scope>
    <source>
        <strain evidence="2">Rf_01</strain>
        <tissue evidence="2">Aerial parts of the thallus</tissue>
    </source>
</reference>
<organism evidence="2 3">
    <name type="scientific">Riccia fluitans</name>
    <dbReference type="NCBI Taxonomy" id="41844"/>
    <lineage>
        <taxon>Eukaryota</taxon>
        <taxon>Viridiplantae</taxon>
        <taxon>Streptophyta</taxon>
        <taxon>Embryophyta</taxon>
        <taxon>Marchantiophyta</taxon>
        <taxon>Marchantiopsida</taxon>
        <taxon>Marchantiidae</taxon>
        <taxon>Marchantiales</taxon>
        <taxon>Ricciaceae</taxon>
        <taxon>Riccia</taxon>
    </lineage>
</organism>
<dbReference type="PANTHER" id="PTHR13366:SF0">
    <property type="entry name" value="HEAT REPEAT-CONTAINING PROTEIN 6"/>
    <property type="match status" value="1"/>
</dbReference>
<dbReference type="Proteomes" id="UP001605036">
    <property type="component" value="Unassembled WGS sequence"/>
</dbReference>
<dbReference type="EMBL" id="JBHFFA010000001">
    <property type="protein sequence ID" value="KAL2653181.1"/>
    <property type="molecule type" value="Genomic_DNA"/>
</dbReference>
<proteinExistence type="predicted"/>
<name>A0ABD1ZQZ9_9MARC</name>
<dbReference type="PANTHER" id="PTHR13366">
    <property type="entry name" value="MALARIA ANTIGEN-RELATED"/>
    <property type="match status" value="1"/>
</dbReference>
<dbReference type="Pfam" id="PF13251">
    <property type="entry name" value="DUF4042"/>
    <property type="match status" value="1"/>
</dbReference>
<evidence type="ECO:0000259" key="1">
    <source>
        <dbReference type="Pfam" id="PF13251"/>
    </source>
</evidence>
<feature type="domain" description="DUF4042" evidence="1">
    <location>
        <begin position="29"/>
        <end position="102"/>
    </location>
</feature>
<dbReference type="InterPro" id="IPR052107">
    <property type="entry name" value="HEAT6"/>
</dbReference>
<sequence>MTMVGEDYHQTQSKVTVIMMMLIVLKALRPHQATLFTVLLNDPVMKARMAAASTLALMLESPARAYLQVAEHRDVARSKSFTTLSSSLGQLVIQLHIGAHVIALLENFLAGARSSIDLFYWVDKCSILFVASG</sequence>
<evidence type="ECO:0000313" key="2">
    <source>
        <dbReference type="EMBL" id="KAL2653181.1"/>
    </source>
</evidence>
<comment type="caution">
    <text evidence="2">The sequence shown here is derived from an EMBL/GenBank/DDBJ whole genome shotgun (WGS) entry which is preliminary data.</text>
</comment>
<evidence type="ECO:0000313" key="3">
    <source>
        <dbReference type="Proteomes" id="UP001605036"/>
    </source>
</evidence>
<accession>A0ABD1ZQZ9</accession>
<dbReference type="InterPro" id="IPR025283">
    <property type="entry name" value="DUF4042"/>
</dbReference>
<gene>
    <name evidence="2" type="ORF">R1flu_021309</name>
</gene>
<keyword evidence="3" id="KW-1185">Reference proteome</keyword>